<name>A0A251SHF6_HELAN</name>
<evidence type="ECO:0000256" key="1">
    <source>
        <dbReference type="SAM" id="SignalP"/>
    </source>
</evidence>
<reference evidence="3" key="1">
    <citation type="journal article" date="2017" name="Nature">
        <title>The sunflower genome provides insights into oil metabolism, flowering and Asterid evolution.</title>
        <authorList>
            <person name="Badouin H."/>
            <person name="Gouzy J."/>
            <person name="Grassa C.J."/>
            <person name="Murat F."/>
            <person name="Staton S.E."/>
            <person name="Cottret L."/>
            <person name="Lelandais-Briere C."/>
            <person name="Owens G.L."/>
            <person name="Carrere S."/>
            <person name="Mayjonade B."/>
            <person name="Legrand L."/>
            <person name="Gill N."/>
            <person name="Kane N.C."/>
            <person name="Bowers J.E."/>
            <person name="Hubner S."/>
            <person name="Bellec A."/>
            <person name="Berard A."/>
            <person name="Berges H."/>
            <person name="Blanchet N."/>
            <person name="Boniface M.C."/>
            <person name="Brunel D."/>
            <person name="Catrice O."/>
            <person name="Chaidir N."/>
            <person name="Claudel C."/>
            <person name="Donnadieu C."/>
            <person name="Faraut T."/>
            <person name="Fievet G."/>
            <person name="Helmstetter N."/>
            <person name="King M."/>
            <person name="Knapp S.J."/>
            <person name="Lai Z."/>
            <person name="Le Paslier M.C."/>
            <person name="Lippi Y."/>
            <person name="Lorenzon L."/>
            <person name="Mandel J.R."/>
            <person name="Marage G."/>
            <person name="Marchand G."/>
            <person name="Marquand E."/>
            <person name="Bret-Mestries E."/>
            <person name="Morien E."/>
            <person name="Nambeesan S."/>
            <person name="Nguyen T."/>
            <person name="Pegot-Espagnet P."/>
            <person name="Pouilly N."/>
            <person name="Raftis F."/>
            <person name="Sallet E."/>
            <person name="Schiex T."/>
            <person name="Thomas J."/>
            <person name="Vandecasteele C."/>
            <person name="Vares D."/>
            <person name="Vear F."/>
            <person name="Vautrin S."/>
            <person name="Crespi M."/>
            <person name="Mangin B."/>
            <person name="Burke J.M."/>
            <person name="Salse J."/>
            <person name="Munos S."/>
            <person name="Vincourt P."/>
            <person name="Rieseberg L.H."/>
            <person name="Langlade N.B."/>
        </authorList>
    </citation>
    <scope>NUCLEOTIDE SEQUENCE [LARGE SCALE GENOMIC DNA]</scope>
    <source>
        <strain evidence="3">cv. SF193</strain>
    </source>
</reference>
<feature type="signal peptide" evidence="1">
    <location>
        <begin position="1"/>
        <end position="18"/>
    </location>
</feature>
<dbReference type="AlphaFoldDB" id="A0A251SHF6"/>
<sequence length="102" mass="11857">MGSLSSLLAFLFSLNANSFRQVTEVIMKMVKLLQKIQVLQMVVSLQKIQVLQMFMILNIHADMETKKPTVRTYVKLWTDWAQVLINLARNESCYTEILTTYL</sequence>
<dbReference type="InParanoid" id="A0A251SHF6"/>
<proteinExistence type="predicted"/>
<feature type="chain" id="PRO_5012219651" evidence="1">
    <location>
        <begin position="19"/>
        <end position="102"/>
    </location>
</feature>
<organism evidence="2 3">
    <name type="scientific">Helianthus annuus</name>
    <name type="common">Common sunflower</name>
    <dbReference type="NCBI Taxonomy" id="4232"/>
    <lineage>
        <taxon>Eukaryota</taxon>
        <taxon>Viridiplantae</taxon>
        <taxon>Streptophyta</taxon>
        <taxon>Embryophyta</taxon>
        <taxon>Tracheophyta</taxon>
        <taxon>Spermatophyta</taxon>
        <taxon>Magnoliopsida</taxon>
        <taxon>eudicotyledons</taxon>
        <taxon>Gunneridae</taxon>
        <taxon>Pentapetalae</taxon>
        <taxon>asterids</taxon>
        <taxon>campanulids</taxon>
        <taxon>Asterales</taxon>
        <taxon>Asteraceae</taxon>
        <taxon>Asteroideae</taxon>
        <taxon>Heliantheae alliance</taxon>
        <taxon>Heliantheae</taxon>
        <taxon>Helianthus</taxon>
    </lineage>
</organism>
<protein>
    <submittedName>
        <fullName evidence="2">Uncharacterized protein</fullName>
    </submittedName>
</protein>
<dbReference type="EMBL" id="CM007903">
    <property type="protein sequence ID" value="OTF98276.1"/>
    <property type="molecule type" value="Genomic_DNA"/>
</dbReference>
<keyword evidence="3" id="KW-1185">Reference proteome</keyword>
<keyword evidence="1" id="KW-0732">Signal</keyword>
<dbReference type="Proteomes" id="UP000215914">
    <property type="component" value="Chromosome 14"/>
</dbReference>
<evidence type="ECO:0000313" key="3">
    <source>
        <dbReference type="Proteomes" id="UP000215914"/>
    </source>
</evidence>
<accession>A0A251SHF6</accession>
<gene>
    <name evidence="2" type="ORF">HannXRQ_Chr14g0443871</name>
</gene>
<evidence type="ECO:0000313" key="2">
    <source>
        <dbReference type="EMBL" id="OTF98276.1"/>
    </source>
</evidence>